<dbReference type="Gene3D" id="3.20.20.80">
    <property type="entry name" value="Glycosidases"/>
    <property type="match status" value="1"/>
</dbReference>
<evidence type="ECO:0000313" key="2">
    <source>
        <dbReference type="EMBL" id="CUQ81820.1"/>
    </source>
</evidence>
<dbReference type="Proteomes" id="UP000078383">
    <property type="component" value="Unassembled WGS sequence"/>
</dbReference>
<dbReference type="AlphaFoldDB" id="A0A174ZFB0"/>
<reference evidence="2 3" key="1">
    <citation type="submission" date="2015-09" db="EMBL/GenBank/DDBJ databases">
        <authorList>
            <consortium name="Pathogen Informatics"/>
        </authorList>
    </citation>
    <scope>NUCLEOTIDE SEQUENCE [LARGE SCALE GENOMIC DNA]</scope>
    <source>
        <strain evidence="2 3">2789STDY5834889</strain>
    </source>
</reference>
<dbReference type="EC" id="3.2.1.10" evidence="2"/>
<name>A0A174ZFB0_9FIRM</name>
<dbReference type="RefSeq" id="WP_055170726.1">
    <property type="nucleotide sequence ID" value="NZ_CZBX01000002.1"/>
</dbReference>
<dbReference type="InterPro" id="IPR006047">
    <property type="entry name" value="GH13_cat_dom"/>
</dbReference>
<sequence length="82" mass="9510">MQWSAEKNAGFSQAEPWIEVQKNYKTINTEVEEKQSDSILNFYKKLIQLRKKLPVIANGIIYSDGKVDGTLRPYECKVMRSI</sequence>
<accession>A0A174ZFB0</accession>
<gene>
    <name evidence="2" type="primary">malL_1</name>
    <name evidence="2" type="ORF">ERS852502_00354</name>
</gene>
<dbReference type="GO" id="GO:0004574">
    <property type="term" value="F:oligo-1,6-glucosidase activity"/>
    <property type="evidence" value="ECO:0007669"/>
    <property type="project" value="UniProtKB-EC"/>
</dbReference>
<keyword evidence="2" id="KW-0378">Hydrolase</keyword>
<dbReference type="GO" id="GO:0005975">
    <property type="term" value="P:carbohydrate metabolic process"/>
    <property type="evidence" value="ECO:0007669"/>
    <property type="project" value="InterPro"/>
</dbReference>
<evidence type="ECO:0000313" key="3">
    <source>
        <dbReference type="Proteomes" id="UP000078383"/>
    </source>
</evidence>
<dbReference type="InterPro" id="IPR017853">
    <property type="entry name" value="GH"/>
</dbReference>
<organism evidence="2 3">
    <name type="scientific">[Ruminococcus] torques</name>
    <dbReference type="NCBI Taxonomy" id="33039"/>
    <lineage>
        <taxon>Bacteria</taxon>
        <taxon>Bacillati</taxon>
        <taxon>Bacillota</taxon>
        <taxon>Clostridia</taxon>
        <taxon>Lachnospirales</taxon>
        <taxon>Lachnospiraceae</taxon>
        <taxon>Mediterraneibacter</taxon>
    </lineage>
</organism>
<dbReference type="OrthoDB" id="9805159at2"/>
<dbReference type="EMBL" id="CZBX01000002">
    <property type="protein sequence ID" value="CUQ81820.1"/>
    <property type="molecule type" value="Genomic_DNA"/>
</dbReference>
<feature type="domain" description="Glycosyl hydrolase family 13 catalytic" evidence="1">
    <location>
        <begin position="1"/>
        <end position="59"/>
    </location>
</feature>
<protein>
    <submittedName>
        <fullName evidence="2">Oligo-1,6-glucosidase</fullName>
        <ecNumber evidence="2">3.2.1.10</ecNumber>
    </submittedName>
</protein>
<keyword evidence="2" id="KW-0326">Glycosidase</keyword>
<dbReference type="SUPFAM" id="SSF51445">
    <property type="entry name" value="(Trans)glycosidases"/>
    <property type="match status" value="1"/>
</dbReference>
<evidence type="ECO:0000259" key="1">
    <source>
        <dbReference type="Pfam" id="PF00128"/>
    </source>
</evidence>
<dbReference type="Pfam" id="PF00128">
    <property type="entry name" value="Alpha-amylase"/>
    <property type="match status" value="1"/>
</dbReference>
<proteinExistence type="predicted"/>